<dbReference type="FunFam" id="3.40.190.80:FF:000020">
    <property type="entry name" value="Fructose-1,6-bisphosphatase/inositol-1-monophosphatase"/>
    <property type="match status" value="1"/>
</dbReference>
<comment type="similarity">
    <text evidence="4 9">Belongs to the inositol monophosphatase superfamily.</text>
</comment>
<protein>
    <recommendedName>
        <fullName evidence="9">Inositol-1-monophosphatase</fullName>
        <ecNumber evidence="9">3.1.3.25</ecNumber>
    </recommendedName>
</protein>
<keyword evidence="11" id="KW-1185">Reference proteome</keyword>
<feature type="binding site" evidence="8">
    <location>
        <position position="71"/>
    </location>
    <ligand>
        <name>Mg(2+)</name>
        <dbReference type="ChEBI" id="CHEBI:18420"/>
        <label>1</label>
        <note>catalytic</note>
    </ligand>
</feature>
<keyword evidence="7 8" id="KW-0460">Magnesium</keyword>
<comment type="pathway">
    <text evidence="3">Polyol metabolism; myo-inositol biosynthesis; myo-inositol from D-glucose 6-phosphate: step 2/2.</text>
</comment>
<dbReference type="InterPro" id="IPR020552">
    <property type="entry name" value="Inositol_monoPase_Li-sen"/>
</dbReference>
<evidence type="ECO:0000256" key="2">
    <source>
        <dbReference type="ARBA" id="ARBA00001946"/>
    </source>
</evidence>
<gene>
    <name evidence="10" type="ORF">C7959_11264</name>
</gene>
<dbReference type="EMBL" id="SOEG01000012">
    <property type="protein sequence ID" value="TDX51564.1"/>
    <property type="molecule type" value="Genomic_DNA"/>
</dbReference>
<evidence type="ECO:0000256" key="6">
    <source>
        <dbReference type="ARBA" id="ARBA00022801"/>
    </source>
</evidence>
<evidence type="ECO:0000256" key="5">
    <source>
        <dbReference type="ARBA" id="ARBA00022723"/>
    </source>
</evidence>
<dbReference type="InterPro" id="IPR020550">
    <property type="entry name" value="Inositol_monophosphatase_CS"/>
</dbReference>
<dbReference type="GO" id="GO:0046872">
    <property type="term" value="F:metal ion binding"/>
    <property type="evidence" value="ECO:0007669"/>
    <property type="project" value="UniProtKB-KW"/>
</dbReference>
<sequence>MREVGELQLEKLNDNIKVRTKSNKNDLVTEVDELSEKILMDYINQEYPDHSILSEESGIEERDSKYKWIIDPLDGTTNYAHGFSLFAISVALKHKDDTIVGVVYLPSLKKLYYALKGEGAFVGQKRLQVSTTKHLDESLLITDLSYYRDKDPDENINYFNEIIKEVRGVRKTGSAALDLCCIAEGSLDCFWELELKPWDIAAGSLIIEEAGGRVITFSKEAKLIIIAANKILSTTLMQKIKK</sequence>
<dbReference type="PROSITE" id="PS00630">
    <property type="entry name" value="IMP_2"/>
    <property type="match status" value="1"/>
</dbReference>
<name>A0A4R8H0W4_9FIRM</name>
<dbReference type="InterPro" id="IPR000760">
    <property type="entry name" value="Inositol_monophosphatase-like"/>
</dbReference>
<dbReference type="EC" id="3.1.3.25" evidence="9"/>
<dbReference type="SUPFAM" id="SSF56655">
    <property type="entry name" value="Carbohydrate phosphatase"/>
    <property type="match status" value="1"/>
</dbReference>
<dbReference type="PANTHER" id="PTHR20854">
    <property type="entry name" value="INOSITOL MONOPHOSPHATASE"/>
    <property type="match status" value="1"/>
</dbReference>
<reference evidence="10 11" key="1">
    <citation type="submission" date="2019-03" db="EMBL/GenBank/DDBJ databases">
        <title>Subsurface microbial communities from deep shales in Ohio and West Virginia, USA.</title>
        <authorList>
            <person name="Wrighton K."/>
        </authorList>
    </citation>
    <scope>NUCLEOTIDE SEQUENCE [LARGE SCALE GENOMIC DNA]</scope>
    <source>
        <strain evidence="10 11">MSL 6dP</strain>
    </source>
</reference>
<organism evidence="10 11">
    <name type="scientific">Orenia marismortui</name>
    <dbReference type="NCBI Taxonomy" id="46469"/>
    <lineage>
        <taxon>Bacteria</taxon>
        <taxon>Bacillati</taxon>
        <taxon>Bacillota</taxon>
        <taxon>Clostridia</taxon>
        <taxon>Halanaerobiales</taxon>
        <taxon>Halobacteroidaceae</taxon>
        <taxon>Orenia</taxon>
    </lineage>
</organism>
<dbReference type="AlphaFoldDB" id="A0A4R8H0W4"/>
<evidence type="ECO:0000313" key="11">
    <source>
        <dbReference type="Proteomes" id="UP000295832"/>
    </source>
</evidence>
<dbReference type="InterPro" id="IPR020583">
    <property type="entry name" value="Inositol_monoP_metal-BS"/>
</dbReference>
<evidence type="ECO:0000256" key="4">
    <source>
        <dbReference type="ARBA" id="ARBA00009759"/>
    </source>
</evidence>
<accession>A0A4R8H0W4</accession>
<dbReference type="InterPro" id="IPR033942">
    <property type="entry name" value="IMPase"/>
</dbReference>
<comment type="catalytic activity">
    <reaction evidence="1 9">
        <text>a myo-inositol phosphate + H2O = myo-inositol + phosphate</text>
        <dbReference type="Rhea" id="RHEA:24056"/>
        <dbReference type="ChEBI" id="CHEBI:15377"/>
        <dbReference type="ChEBI" id="CHEBI:17268"/>
        <dbReference type="ChEBI" id="CHEBI:43474"/>
        <dbReference type="ChEBI" id="CHEBI:84139"/>
        <dbReference type="EC" id="3.1.3.25"/>
    </reaction>
</comment>
<proteinExistence type="inferred from homology"/>
<dbReference type="Gene3D" id="3.30.540.10">
    <property type="entry name" value="Fructose-1,6-Bisphosphatase, subunit A, domain 1"/>
    <property type="match status" value="1"/>
</dbReference>
<comment type="caution">
    <text evidence="10">The sequence shown here is derived from an EMBL/GenBank/DDBJ whole genome shotgun (WGS) entry which is preliminary data.</text>
</comment>
<evidence type="ECO:0000256" key="7">
    <source>
        <dbReference type="ARBA" id="ARBA00022842"/>
    </source>
</evidence>
<dbReference type="GO" id="GO:0046854">
    <property type="term" value="P:phosphatidylinositol phosphate biosynthetic process"/>
    <property type="evidence" value="ECO:0007669"/>
    <property type="project" value="InterPro"/>
</dbReference>
<dbReference type="PRINTS" id="PR00378">
    <property type="entry name" value="LIIMPHPHTASE"/>
</dbReference>
<evidence type="ECO:0000256" key="1">
    <source>
        <dbReference type="ARBA" id="ARBA00001033"/>
    </source>
</evidence>
<keyword evidence="5 8" id="KW-0479">Metal-binding</keyword>
<dbReference type="Proteomes" id="UP000295832">
    <property type="component" value="Unassembled WGS sequence"/>
</dbReference>
<evidence type="ECO:0000256" key="9">
    <source>
        <dbReference type="RuleBase" id="RU364068"/>
    </source>
</evidence>
<dbReference type="PRINTS" id="PR00377">
    <property type="entry name" value="IMPHPHTASES"/>
</dbReference>
<feature type="binding site" evidence="8">
    <location>
        <position position="73"/>
    </location>
    <ligand>
        <name>Mg(2+)</name>
        <dbReference type="ChEBI" id="CHEBI:18420"/>
        <label>1</label>
        <note>catalytic</note>
    </ligand>
</feature>
<feature type="binding site" evidence="8">
    <location>
        <position position="74"/>
    </location>
    <ligand>
        <name>Mg(2+)</name>
        <dbReference type="ChEBI" id="CHEBI:18420"/>
        <label>1</label>
        <note>catalytic</note>
    </ligand>
</feature>
<dbReference type="UniPathway" id="UPA00823">
    <property type="reaction ID" value="UER00788"/>
</dbReference>
<feature type="binding site" evidence="8">
    <location>
        <position position="199"/>
    </location>
    <ligand>
        <name>Mg(2+)</name>
        <dbReference type="ChEBI" id="CHEBI:18420"/>
        <label>1</label>
        <note>catalytic</note>
    </ligand>
</feature>
<dbReference type="GO" id="GO:0008934">
    <property type="term" value="F:inositol monophosphate 1-phosphatase activity"/>
    <property type="evidence" value="ECO:0007669"/>
    <property type="project" value="InterPro"/>
</dbReference>
<feature type="binding site" evidence="8">
    <location>
        <position position="55"/>
    </location>
    <ligand>
        <name>Mg(2+)</name>
        <dbReference type="ChEBI" id="CHEBI:18420"/>
        <label>1</label>
        <note>catalytic</note>
    </ligand>
</feature>
<dbReference type="STRING" id="926561.GCA_000379025_00182"/>
<evidence type="ECO:0000256" key="3">
    <source>
        <dbReference type="ARBA" id="ARBA00005152"/>
    </source>
</evidence>
<dbReference type="GO" id="GO:0007165">
    <property type="term" value="P:signal transduction"/>
    <property type="evidence" value="ECO:0007669"/>
    <property type="project" value="TreeGrafter"/>
</dbReference>
<comment type="cofactor">
    <cofactor evidence="2 8 9">
        <name>Mg(2+)</name>
        <dbReference type="ChEBI" id="CHEBI:18420"/>
    </cofactor>
</comment>
<dbReference type="CDD" id="cd01639">
    <property type="entry name" value="IMPase"/>
    <property type="match status" value="1"/>
</dbReference>
<keyword evidence="6 9" id="KW-0378">Hydrolase</keyword>
<evidence type="ECO:0000256" key="8">
    <source>
        <dbReference type="PIRSR" id="PIRSR600760-2"/>
    </source>
</evidence>
<dbReference type="Pfam" id="PF00459">
    <property type="entry name" value="Inositol_P"/>
    <property type="match status" value="1"/>
</dbReference>
<dbReference type="Gene3D" id="3.40.190.80">
    <property type="match status" value="1"/>
</dbReference>
<evidence type="ECO:0000313" key="10">
    <source>
        <dbReference type="EMBL" id="TDX51564.1"/>
    </source>
</evidence>
<dbReference type="PROSITE" id="PS00629">
    <property type="entry name" value="IMP_1"/>
    <property type="match status" value="1"/>
</dbReference>
<dbReference type="PANTHER" id="PTHR20854:SF4">
    <property type="entry name" value="INOSITOL-1-MONOPHOSPHATASE-RELATED"/>
    <property type="match status" value="1"/>
</dbReference>
<dbReference type="GO" id="GO:0006021">
    <property type="term" value="P:inositol biosynthetic process"/>
    <property type="evidence" value="ECO:0007669"/>
    <property type="project" value="UniProtKB-UniPathway"/>
</dbReference>
<dbReference type="FunFam" id="3.30.540.10:FF:000003">
    <property type="entry name" value="Inositol-1-monophosphatase"/>
    <property type="match status" value="1"/>
</dbReference>